<dbReference type="Proteomes" id="UP000029015">
    <property type="component" value="Unassembled WGS sequence"/>
</dbReference>
<comment type="caution">
    <text evidence="3">The sequence shown here is derived from an EMBL/GenBank/DDBJ whole genome shotgun (WGS) entry which is preliminary data.</text>
</comment>
<keyword evidence="1" id="KW-1133">Transmembrane helix</keyword>
<dbReference type="EMBL" id="JGYK01000001">
    <property type="protein sequence ID" value="KFI39664.1"/>
    <property type="molecule type" value="Genomic_DNA"/>
</dbReference>
<dbReference type="STRING" id="1437605.AB656_00440"/>
<dbReference type="PATRIC" id="fig|1437605.7.peg.85"/>
<gene>
    <name evidence="3" type="ORF">BACT_0364</name>
</gene>
<dbReference type="PANTHER" id="PTHR34351">
    <property type="entry name" value="SLR1927 PROTEIN-RELATED"/>
    <property type="match status" value="1"/>
</dbReference>
<feature type="domain" description="DUF58" evidence="2">
    <location>
        <begin position="208"/>
        <end position="279"/>
    </location>
</feature>
<proteinExistence type="predicted"/>
<evidence type="ECO:0000259" key="2">
    <source>
        <dbReference type="Pfam" id="PF01882"/>
    </source>
</evidence>
<dbReference type="InterPro" id="IPR002881">
    <property type="entry name" value="DUF58"/>
</dbReference>
<reference evidence="3 4" key="1">
    <citation type="submission" date="2014-03" db="EMBL/GenBank/DDBJ databases">
        <title>Genomics of Bifidobacteria.</title>
        <authorList>
            <person name="Ventura M."/>
            <person name="Milani C."/>
            <person name="Lugli G.A."/>
        </authorList>
    </citation>
    <scope>NUCLEOTIDE SEQUENCE [LARGE SCALE GENOMIC DNA]</scope>
    <source>
        <strain evidence="3 4">DSM 22766</strain>
    </source>
</reference>
<feature type="transmembrane region" description="Helical" evidence="1">
    <location>
        <begin position="47"/>
        <end position="65"/>
    </location>
</feature>
<dbReference type="PANTHER" id="PTHR34351:SF1">
    <property type="entry name" value="SLR1927 PROTEIN"/>
    <property type="match status" value="1"/>
</dbReference>
<dbReference type="KEGG" id="bact:AB656_00440"/>
<organism evidence="3 4">
    <name type="scientific">Bifidobacterium actinocoloniiforme DSM 22766</name>
    <dbReference type="NCBI Taxonomy" id="1437605"/>
    <lineage>
        <taxon>Bacteria</taxon>
        <taxon>Bacillati</taxon>
        <taxon>Actinomycetota</taxon>
        <taxon>Actinomycetes</taxon>
        <taxon>Bifidobacteriales</taxon>
        <taxon>Bifidobacteriaceae</taxon>
        <taxon>Bifidobacterium</taxon>
    </lineage>
</organism>
<evidence type="ECO:0000256" key="1">
    <source>
        <dbReference type="SAM" id="Phobius"/>
    </source>
</evidence>
<protein>
    <recommendedName>
        <fullName evidence="2">DUF58 domain-containing protein</fullName>
    </recommendedName>
</protein>
<dbReference type="AlphaFoldDB" id="A0A086YZG4"/>
<dbReference type="eggNOG" id="COG1721">
    <property type="taxonomic scope" value="Bacteria"/>
</dbReference>
<evidence type="ECO:0000313" key="4">
    <source>
        <dbReference type="Proteomes" id="UP000029015"/>
    </source>
</evidence>
<name>A0A086YZG4_9BIFI</name>
<keyword evidence="1" id="KW-0812">Transmembrane</keyword>
<sequence length="415" mass="43425">MRARENQPRTDCGPVESWLRLTPLGRAVCLLTAGSALAFLALGWAELLSMAATGIALLTIGLVLSRNSPDLRAGFESESLTLLAGQETTISLSACNTGRRSSTGAQVRLKAGAASYIWPLPRLAPGQSARRTVTLRAARRGMGWIGPLTIQRNDPLGLSTRGLTAAGPLRLVVHPRTVPLEAASGAGLLSDQEGGSDWSEEGVDFHSLRDYEPGDDLRRVHWPSAARTGRLLVRRYLPRQSPALGLWLDANPNAYASAPEFELAVSLLASLGLAALGGGCAPRLTLGSVVWTPKEADDWLDGCSALHWVGPDGNPLEPAALSQRDDSAELADSQPLSAAICVLGSRTVASQVQRALLGMGDPVSGRILLLTANLGSHADGAQSGGAAISSAIDGWKVRASIGCLEQLPALLEALA</sequence>
<evidence type="ECO:0000313" key="3">
    <source>
        <dbReference type="EMBL" id="KFI39664.1"/>
    </source>
</evidence>
<dbReference type="RefSeq" id="WP_033503908.1">
    <property type="nucleotide sequence ID" value="NZ_CP011786.1"/>
</dbReference>
<keyword evidence="1" id="KW-0472">Membrane</keyword>
<keyword evidence="4" id="KW-1185">Reference proteome</keyword>
<dbReference type="Pfam" id="PF01882">
    <property type="entry name" value="DUF58"/>
    <property type="match status" value="1"/>
</dbReference>
<accession>A0A086YZG4</accession>
<dbReference type="OrthoDB" id="9812729at2"/>